<dbReference type="STRING" id="272562.CA_C0041"/>
<sequence>MAANKIEVNTKMILDLSKRFKDASNTAKNTKGNMQKVTDRLIDGWNGKSVREFQNTYKILYQNMNTYSDALDTLSKNLEQIAKSFNDADAAVAKGIRGQGGSGKSQGASNVAFKDAGAAVGKGAASTIAQNINPKL</sequence>
<dbReference type="PATRIC" id="fig|272562.8.peg.220"/>
<dbReference type="SUPFAM" id="SSF140453">
    <property type="entry name" value="EsxAB dimer-like"/>
    <property type="match status" value="1"/>
</dbReference>
<dbReference type="EMBL" id="AE001437">
    <property type="protein sequence ID" value="AAK78028.1"/>
    <property type="molecule type" value="Genomic_DNA"/>
</dbReference>
<dbReference type="Pfam" id="PF06013">
    <property type="entry name" value="WXG100"/>
    <property type="match status" value="1"/>
</dbReference>
<keyword evidence="2" id="KW-1185">Reference proteome</keyword>
<proteinExistence type="predicted"/>
<evidence type="ECO:0000313" key="2">
    <source>
        <dbReference type="Proteomes" id="UP000000814"/>
    </source>
</evidence>
<accession>Q97MZ8</accession>
<name>Q97MZ8_CLOAB</name>
<dbReference type="RefSeq" id="WP_010963370.1">
    <property type="nucleotide sequence ID" value="NC_003030.1"/>
</dbReference>
<dbReference type="Gene3D" id="1.10.287.850">
    <property type="entry name" value="HP0062-like domain"/>
    <property type="match status" value="1"/>
</dbReference>
<dbReference type="AlphaFoldDB" id="Q97MZ8"/>
<dbReference type="Proteomes" id="UP000000814">
    <property type="component" value="Chromosome"/>
</dbReference>
<gene>
    <name evidence="1" type="ordered locus">CA_C0041</name>
</gene>
<dbReference type="HOGENOM" id="CLU_1871756_0_0_9"/>
<protein>
    <submittedName>
        <fullName evidence="1">Uncharacterized small conserved protein, homolog of yfjA/yukE B.subtilis</fullName>
    </submittedName>
</protein>
<dbReference type="InterPro" id="IPR010310">
    <property type="entry name" value="T7SS_ESAT-6-like"/>
</dbReference>
<reference evidence="1 2" key="1">
    <citation type="journal article" date="2001" name="J. Bacteriol.">
        <title>Genome sequence and comparative analysis of the solvent-producing bacterium Clostridium acetobutylicum.</title>
        <authorList>
            <person name="Nolling J."/>
            <person name="Breton G."/>
            <person name="Omelchenko M.V."/>
            <person name="Makarova K.S."/>
            <person name="Zeng Q."/>
            <person name="Gibson R."/>
            <person name="Lee H.M."/>
            <person name="Dubois J."/>
            <person name="Qiu D."/>
            <person name="Hitti J."/>
            <person name="Wolf Y.I."/>
            <person name="Tatusov R.L."/>
            <person name="Sabathe F."/>
            <person name="Doucette-Stamm L."/>
            <person name="Soucaille P."/>
            <person name="Daly M.J."/>
            <person name="Bennett G.N."/>
            <person name="Koonin E.V."/>
            <person name="Smith D.R."/>
        </authorList>
    </citation>
    <scope>NUCLEOTIDE SEQUENCE [LARGE SCALE GENOMIC DNA]</scope>
    <source>
        <strain evidence="2">ATCC 824 / DSM 792 / JCM 1419 / LMG 5710 / VKM B-1787</strain>
    </source>
</reference>
<dbReference type="NCBIfam" id="TIGR03930">
    <property type="entry name" value="WXG100_ESAT6"/>
    <property type="match status" value="1"/>
</dbReference>
<dbReference type="KEGG" id="cac:CA_C0041"/>
<dbReference type="GeneID" id="44996523"/>
<dbReference type="InterPro" id="IPR036689">
    <property type="entry name" value="ESAT-6-like_sf"/>
</dbReference>
<dbReference type="eggNOG" id="COG4842">
    <property type="taxonomic scope" value="Bacteria"/>
</dbReference>
<dbReference type="OrthoDB" id="9936321at2"/>
<organism evidence="1 2">
    <name type="scientific">Clostridium acetobutylicum (strain ATCC 824 / DSM 792 / JCM 1419 / IAM 19013 / LMG 5710 / NBRC 13948 / NRRL B-527 / VKM B-1787 / 2291 / W)</name>
    <dbReference type="NCBI Taxonomy" id="272562"/>
    <lineage>
        <taxon>Bacteria</taxon>
        <taxon>Bacillati</taxon>
        <taxon>Bacillota</taxon>
        <taxon>Clostridia</taxon>
        <taxon>Eubacteriales</taxon>
        <taxon>Clostridiaceae</taxon>
        <taxon>Clostridium</taxon>
    </lineage>
</organism>
<dbReference type="PIR" id="A96905">
    <property type="entry name" value="A96905"/>
</dbReference>
<evidence type="ECO:0000313" key="1">
    <source>
        <dbReference type="EMBL" id="AAK78028.1"/>
    </source>
</evidence>